<dbReference type="GO" id="GO:0003676">
    <property type="term" value="F:nucleic acid binding"/>
    <property type="evidence" value="ECO:0007669"/>
    <property type="project" value="InterPro"/>
</dbReference>
<dbReference type="PANTHER" id="PTHR48475:SF1">
    <property type="entry name" value="RNASE H TYPE-1 DOMAIN-CONTAINING PROTEIN"/>
    <property type="match status" value="1"/>
</dbReference>
<dbReference type="Pfam" id="PF13456">
    <property type="entry name" value="RVT_3"/>
    <property type="match status" value="1"/>
</dbReference>
<dbReference type="Proteomes" id="UP001454036">
    <property type="component" value="Unassembled WGS sequence"/>
</dbReference>
<name>A0AAV3NSL9_LITER</name>
<dbReference type="AlphaFoldDB" id="A0AAV3NSL9"/>
<dbReference type="CDD" id="cd09279">
    <property type="entry name" value="RNase_HI_like"/>
    <property type="match status" value="1"/>
</dbReference>
<evidence type="ECO:0000313" key="3">
    <source>
        <dbReference type="Proteomes" id="UP001454036"/>
    </source>
</evidence>
<dbReference type="GO" id="GO:0004523">
    <property type="term" value="F:RNA-DNA hybrid ribonuclease activity"/>
    <property type="evidence" value="ECO:0007669"/>
    <property type="project" value="InterPro"/>
</dbReference>
<dbReference type="InterPro" id="IPR036397">
    <property type="entry name" value="RNaseH_sf"/>
</dbReference>
<sequence length="128" mass="14497">MSPVSNFEATNNVAEYEALVAGLELVRSLGVWQILVRGDLKLMMNQIRGDCGIKNESLVKYHAKATSLAKSFVHIVFEHIPHSENEDADQFSKLATTYNDELPKEIYVEVREQRAYEETPAKIVLEES</sequence>
<evidence type="ECO:0000259" key="1">
    <source>
        <dbReference type="PROSITE" id="PS50879"/>
    </source>
</evidence>
<organism evidence="2 3">
    <name type="scientific">Lithospermum erythrorhizon</name>
    <name type="common">Purple gromwell</name>
    <name type="synonym">Lithospermum officinale var. erythrorhizon</name>
    <dbReference type="NCBI Taxonomy" id="34254"/>
    <lineage>
        <taxon>Eukaryota</taxon>
        <taxon>Viridiplantae</taxon>
        <taxon>Streptophyta</taxon>
        <taxon>Embryophyta</taxon>
        <taxon>Tracheophyta</taxon>
        <taxon>Spermatophyta</taxon>
        <taxon>Magnoliopsida</taxon>
        <taxon>eudicotyledons</taxon>
        <taxon>Gunneridae</taxon>
        <taxon>Pentapetalae</taxon>
        <taxon>asterids</taxon>
        <taxon>lamiids</taxon>
        <taxon>Boraginales</taxon>
        <taxon>Boraginaceae</taxon>
        <taxon>Boraginoideae</taxon>
        <taxon>Lithospermeae</taxon>
        <taxon>Lithospermum</taxon>
    </lineage>
</organism>
<evidence type="ECO:0000313" key="2">
    <source>
        <dbReference type="EMBL" id="GAA0141456.1"/>
    </source>
</evidence>
<reference evidence="2 3" key="1">
    <citation type="submission" date="2024-01" db="EMBL/GenBank/DDBJ databases">
        <title>The complete chloroplast genome sequence of Lithospermum erythrorhizon: insights into the phylogenetic relationship among Boraginaceae species and the maternal lineages of purple gromwells.</title>
        <authorList>
            <person name="Okada T."/>
            <person name="Watanabe K."/>
        </authorList>
    </citation>
    <scope>NUCLEOTIDE SEQUENCE [LARGE SCALE GENOMIC DNA]</scope>
</reference>
<dbReference type="PANTHER" id="PTHR48475">
    <property type="entry name" value="RIBONUCLEASE H"/>
    <property type="match status" value="1"/>
</dbReference>
<comment type="caution">
    <text evidence="2">The sequence shown here is derived from an EMBL/GenBank/DDBJ whole genome shotgun (WGS) entry which is preliminary data.</text>
</comment>
<proteinExistence type="predicted"/>
<dbReference type="PROSITE" id="PS50879">
    <property type="entry name" value="RNASE_H_1"/>
    <property type="match status" value="1"/>
</dbReference>
<protein>
    <recommendedName>
        <fullName evidence="1">RNase H type-1 domain-containing protein</fullName>
    </recommendedName>
</protein>
<dbReference type="InterPro" id="IPR002156">
    <property type="entry name" value="RNaseH_domain"/>
</dbReference>
<gene>
    <name evidence="2" type="ORF">LIER_02593</name>
</gene>
<dbReference type="SUPFAM" id="SSF53098">
    <property type="entry name" value="Ribonuclease H-like"/>
    <property type="match status" value="1"/>
</dbReference>
<dbReference type="InterPro" id="IPR012337">
    <property type="entry name" value="RNaseH-like_sf"/>
</dbReference>
<dbReference type="Gene3D" id="3.30.420.10">
    <property type="entry name" value="Ribonuclease H-like superfamily/Ribonuclease H"/>
    <property type="match status" value="1"/>
</dbReference>
<feature type="domain" description="RNase H type-1" evidence="1">
    <location>
        <begin position="1"/>
        <end position="97"/>
    </location>
</feature>
<keyword evidence="3" id="KW-1185">Reference proteome</keyword>
<accession>A0AAV3NSL9</accession>
<dbReference type="EMBL" id="BAABME010000286">
    <property type="protein sequence ID" value="GAA0141456.1"/>
    <property type="molecule type" value="Genomic_DNA"/>
</dbReference>